<comment type="caution">
    <text evidence="5">The sequence shown here is derived from an EMBL/GenBank/DDBJ whole genome shotgun (WGS) entry which is preliminary data.</text>
</comment>
<keyword evidence="2 3" id="KW-0802">TPR repeat</keyword>
<dbReference type="InterPro" id="IPR011990">
    <property type="entry name" value="TPR-like_helical_dom_sf"/>
</dbReference>
<protein>
    <submittedName>
        <fullName evidence="5">DUF4034 domain-containing protein</fullName>
    </submittedName>
</protein>
<evidence type="ECO:0000259" key="4">
    <source>
        <dbReference type="Pfam" id="PF13226"/>
    </source>
</evidence>
<dbReference type="InterPro" id="IPR025115">
    <property type="entry name" value="DUF4034"/>
</dbReference>
<dbReference type="PANTHER" id="PTHR44858:SF1">
    <property type="entry name" value="UDP-N-ACETYLGLUCOSAMINE--PEPTIDE N-ACETYLGLUCOSAMINYLTRANSFERASE SPINDLY-RELATED"/>
    <property type="match status" value="1"/>
</dbReference>
<evidence type="ECO:0000256" key="2">
    <source>
        <dbReference type="ARBA" id="ARBA00022803"/>
    </source>
</evidence>
<dbReference type="EMBL" id="JADIKG010000013">
    <property type="protein sequence ID" value="MFK2875466.1"/>
    <property type="molecule type" value="Genomic_DNA"/>
</dbReference>
<feature type="repeat" description="TPR" evidence="3">
    <location>
        <begin position="411"/>
        <end position="444"/>
    </location>
</feature>
<dbReference type="SUPFAM" id="SSF48452">
    <property type="entry name" value="TPR-like"/>
    <property type="match status" value="1"/>
</dbReference>
<organism evidence="5 6">
    <name type="scientific">Dyella lipolytica</name>
    <dbReference type="NCBI Taxonomy" id="1867835"/>
    <lineage>
        <taxon>Bacteria</taxon>
        <taxon>Pseudomonadati</taxon>
        <taxon>Pseudomonadota</taxon>
        <taxon>Gammaproteobacteria</taxon>
        <taxon>Lysobacterales</taxon>
        <taxon>Rhodanobacteraceae</taxon>
        <taxon>Dyella</taxon>
    </lineage>
</organism>
<name>A0ABW8IZM9_9GAMM</name>
<evidence type="ECO:0000313" key="5">
    <source>
        <dbReference type="EMBL" id="MFK2875466.1"/>
    </source>
</evidence>
<feature type="domain" description="DUF4034" evidence="4">
    <location>
        <begin position="115"/>
        <end position="240"/>
    </location>
</feature>
<sequence length="530" mass="58357">MTSRVRWLLLAGVVIVGIASTLCFGLPLWTQAPVAAVQHPPVVRLTHAQPFMPPPFTEAQFNQFLVAARKAETVADLLQRCLAYPNPPGLDWSEAVTTAYCHYQFDPMVKPDEARRLILTGHAAKLDARLADVMRAQLSKPDAQGALDRTYMIDFKDGSEATRALMDAWKRQSPTSAFAWAASGTAYVQMAQQVRGSDYAKKTPQSSFESMGRLLERARADLDKAVELDPQVTPAYGAMIYAAALESDGAYAVNAAKRGLAVDPANYTIYARLVWMAQPKWGGTVQEMQGIIAGAQRHAKENPLLRLLLSENSGGESYVENCDCNPITEMDLYRNVYAEAAPVSMLMSGGWAAKNRSSTALSVIYRSEVIRFDPSKIDHREGRAFDLPPLGQSDWALAEGNALVALVPQDENAFDVRGLAYEARGDVDHAEQDYAEALRLNPDDTWTLVELGNLYVHSTRNWDGGWAIANRLIQMSPDNPQGWLLRASIQKDEPRDGLNQTISDFVARFGNDPSQQALVAQMQAIGKPSR</sequence>
<dbReference type="PROSITE" id="PS50005">
    <property type="entry name" value="TPR"/>
    <property type="match status" value="1"/>
</dbReference>
<dbReference type="InterPro" id="IPR019734">
    <property type="entry name" value="TPR_rpt"/>
</dbReference>
<evidence type="ECO:0000313" key="6">
    <source>
        <dbReference type="Proteomes" id="UP001620405"/>
    </source>
</evidence>
<reference evidence="5 6" key="1">
    <citation type="submission" date="2020-10" db="EMBL/GenBank/DDBJ databases">
        <title>Phylogeny of dyella-like bacteria.</title>
        <authorList>
            <person name="Fu J."/>
        </authorList>
    </citation>
    <scope>NUCLEOTIDE SEQUENCE [LARGE SCALE GENOMIC DNA]</scope>
    <source>
        <strain evidence="5 6">DHOB07</strain>
    </source>
</reference>
<dbReference type="InterPro" id="IPR050498">
    <property type="entry name" value="Ycf3"/>
</dbReference>
<accession>A0ABW8IZM9</accession>
<dbReference type="Pfam" id="PF07719">
    <property type="entry name" value="TPR_2"/>
    <property type="match status" value="1"/>
</dbReference>
<evidence type="ECO:0000256" key="3">
    <source>
        <dbReference type="PROSITE-ProRule" id="PRU00339"/>
    </source>
</evidence>
<dbReference type="Proteomes" id="UP001620405">
    <property type="component" value="Unassembled WGS sequence"/>
</dbReference>
<gene>
    <name evidence="5" type="ORF">ISP13_18200</name>
</gene>
<dbReference type="PANTHER" id="PTHR44858">
    <property type="entry name" value="TETRATRICOPEPTIDE REPEAT PROTEIN 6"/>
    <property type="match status" value="1"/>
</dbReference>
<dbReference type="Gene3D" id="1.25.40.10">
    <property type="entry name" value="Tetratricopeptide repeat domain"/>
    <property type="match status" value="1"/>
</dbReference>
<keyword evidence="6" id="KW-1185">Reference proteome</keyword>
<dbReference type="Gene3D" id="1.25.40.1040">
    <property type="match status" value="1"/>
</dbReference>
<dbReference type="Pfam" id="PF13226">
    <property type="entry name" value="DUF4034"/>
    <property type="match status" value="1"/>
</dbReference>
<proteinExistence type="predicted"/>
<dbReference type="SMART" id="SM00028">
    <property type="entry name" value="TPR"/>
    <property type="match status" value="2"/>
</dbReference>
<evidence type="ECO:0000256" key="1">
    <source>
        <dbReference type="ARBA" id="ARBA00022737"/>
    </source>
</evidence>
<keyword evidence="1" id="KW-0677">Repeat</keyword>
<dbReference type="InterPro" id="IPR013105">
    <property type="entry name" value="TPR_2"/>
</dbReference>